<evidence type="ECO:0000313" key="2">
    <source>
        <dbReference type="Proteomes" id="UP001056429"/>
    </source>
</evidence>
<keyword evidence="2" id="KW-1185">Reference proteome</keyword>
<sequence>MIEKESKLVMIEEMKLKEIRLALNELKLSVGDPQLRKKVEKLINLLEGEKVEENENIADIIYKKMKNTDDSELNVKLYMLYRKLEEGKVDDAEALRQYNLYVGQEYNSGYVF</sequence>
<gene>
    <name evidence="1" type="ORF">KDK92_12905</name>
</gene>
<comment type="caution">
    <text evidence="1">The sequence shown here is derived from an EMBL/GenBank/DDBJ whole genome shotgun (WGS) entry which is preliminary data.</text>
</comment>
<accession>A0A9J6P3J1</accession>
<reference evidence="1" key="2">
    <citation type="submission" date="2021-04" db="EMBL/GenBank/DDBJ databases">
        <authorList>
            <person name="Dong X."/>
        </authorList>
    </citation>
    <scope>NUCLEOTIDE SEQUENCE</scope>
    <source>
        <strain evidence="1">ZWT</strain>
    </source>
</reference>
<dbReference type="AlphaFoldDB" id="A0A9J6P3J1"/>
<dbReference type="RefSeq" id="WP_250859700.1">
    <property type="nucleotide sequence ID" value="NZ_JAGSOJ010000002.1"/>
</dbReference>
<dbReference type="EMBL" id="JAGSOJ010000002">
    <property type="protein sequence ID" value="MCM1990625.1"/>
    <property type="molecule type" value="Genomic_DNA"/>
</dbReference>
<organism evidence="1 2">
    <name type="scientific">Oceanirhabdus seepicola</name>
    <dbReference type="NCBI Taxonomy" id="2828781"/>
    <lineage>
        <taxon>Bacteria</taxon>
        <taxon>Bacillati</taxon>
        <taxon>Bacillota</taxon>
        <taxon>Clostridia</taxon>
        <taxon>Eubacteriales</taxon>
        <taxon>Clostridiaceae</taxon>
        <taxon>Oceanirhabdus</taxon>
    </lineage>
</organism>
<protein>
    <submittedName>
        <fullName evidence="1">Uncharacterized protein</fullName>
    </submittedName>
</protein>
<name>A0A9J6P3J1_9CLOT</name>
<reference evidence="1" key="1">
    <citation type="journal article" date="2021" name="mSystems">
        <title>Bacteria and Archaea Synergistically Convert Glycine Betaine to Biogenic Methane in the Formosa Cold Seep of the South China Sea.</title>
        <authorList>
            <person name="Li L."/>
            <person name="Zhang W."/>
            <person name="Zhang S."/>
            <person name="Song L."/>
            <person name="Sun Q."/>
            <person name="Zhang H."/>
            <person name="Xiang H."/>
            <person name="Dong X."/>
        </authorList>
    </citation>
    <scope>NUCLEOTIDE SEQUENCE</scope>
    <source>
        <strain evidence="1">ZWT</strain>
    </source>
</reference>
<dbReference type="Proteomes" id="UP001056429">
    <property type="component" value="Unassembled WGS sequence"/>
</dbReference>
<proteinExistence type="predicted"/>
<evidence type="ECO:0000313" key="1">
    <source>
        <dbReference type="EMBL" id="MCM1990625.1"/>
    </source>
</evidence>